<dbReference type="PANTHER" id="PTHR43885">
    <property type="entry name" value="HALOACID DEHALOGENASE-LIKE HYDROLASE"/>
    <property type="match status" value="1"/>
</dbReference>
<keyword evidence="1" id="KW-0378">Hydrolase</keyword>
<sequence length="206" mass="23496">MKLLSNKKFWIFDMDGTLTVAKHDFLAIKEELGISLEKDILTSLSELPEVEKKEKQIQLNEIEFKIAKQAQPMVGSANLLTHLKDNGHHMGILTRNSFSNSIETLKAAGIHTYFHEKHIICRDRVLPKPEPDGILYLMQEWNATPNQTVMVGDYLYDLLAGKRAGVETIYIDPSGNFPYQKEATYQVKDLNEILTLSSNLNRIHID</sequence>
<dbReference type="EMBL" id="RQGG01000009">
    <property type="protein sequence ID" value="TGL55841.1"/>
    <property type="molecule type" value="Genomic_DNA"/>
</dbReference>
<organism evidence="1 2">
    <name type="scientific">Leptospira kemamanensis</name>
    <dbReference type="NCBI Taxonomy" id="2484942"/>
    <lineage>
        <taxon>Bacteria</taxon>
        <taxon>Pseudomonadati</taxon>
        <taxon>Spirochaetota</taxon>
        <taxon>Spirochaetia</taxon>
        <taxon>Leptospirales</taxon>
        <taxon>Leptospiraceae</taxon>
        <taxon>Leptospira</taxon>
    </lineage>
</organism>
<gene>
    <name evidence="1" type="ORF">EHQ59_03390</name>
</gene>
<dbReference type="SFLD" id="SFLDS00003">
    <property type="entry name" value="Haloacid_Dehalogenase"/>
    <property type="match status" value="1"/>
</dbReference>
<dbReference type="Pfam" id="PF13419">
    <property type="entry name" value="HAD_2"/>
    <property type="match status" value="1"/>
</dbReference>
<dbReference type="AlphaFoldDB" id="A0A4R9JSY6"/>
<name>A0A4R9JSY6_9LEPT</name>
<dbReference type="SUPFAM" id="SSF56784">
    <property type="entry name" value="HAD-like"/>
    <property type="match status" value="1"/>
</dbReference>
<dbReference type="Gene3D" id="3.40.50.1000">
    <property type="entry name" value="HAD superfamily/HAD-like"/>
    <property type="match status" value="1"/>
</dbReference>
<keyword evidence="2" id="KW-1185">Reference proteome</keyword>
<dbReference type="PANTHER" id="PTHR43885:SF1">
    <property type="entry name" value="SUPERFAMILY HYDROLASE, PUTATIVE (AFU_ORTHOLOGUE AFUA_4G13290)-RELATED"/>
    <property type="match status" value="1"/>
</dbReference>
<dbReference type="NCBIfam" id="TIGR01549">
    <property type="entry name" value="HAD-SF-IA-v1"/>
    <property type="match status" value="1"/>
</dbReference>
<accession>A0A4R9JSY6</accession>
<dbReference type="InterPro" id="IPR006439">
    <property type="entry name" value="HAD-SF_hydro_IA"/>
</dbReference>
<dbReference type="CDD" id="cd01427">
    <property type="entry name" value="HAD_like"/>
    <property type="match status" value="1"/>
</dbReference>
<dbReference type="GO" id="GO:0016787">
    <property type="term" value="F:hydrolase activity"/>
    <property type="evidence" value="ECO:0007669"/>
    <property type="project" value="UniProtKB-KW"/>
</dbReference>
<reference evidence="1" key="1">
    <citation type="journal article" date="2019" name="PLoS Negl. Trop. Dis.">
        <title>Revisiting the worldwide diversity of Leptospira species in the environment.</title>
        <authorList>
            <person name="Vincent A.T."/>
            <person name="Schiettekatte O."/>
            <person name="Bourhy P."/>
            <person name="Veyrier F.J."/>
            <person name="Picardeau M."/>
        </authorList>
    </citation>
    <scope>NUCLEOTIDE SEQUENCE [LARGE SCALE GENOMIC DNA]</scope>
    <source>
        <strain evidence="1">201702454</strain>
    </source>
</reference>
<dbReference type="RefSeq" id="WP_135617736.1">
    <property type="nucleotide sequence ID" value="NZ_RQGG01000009.1"/>
</dbReference>
<evidence type="ECO:0000313" key="2">
    <source>
        <dbReference type="Proteomes" id="UP000297609"/>
    </source>
</evidence>
<dbReference type="Proteomes" id="UP000297609">
    <property type="component" value="Unassembled WGS sequence"/>
</dbReference>
<dbReference type="InterPro" id="IPR041492">
    <property type="entry name" value="HAD_2"/>
</dbReference>
<dbReference type="InterPro" id="IPR023214">
    <property type="entry name" value="HAD_sf"/>
</dbReference>
<dbReference type="SFLD" id="SFLDG01129">
    <property type="entry name" value="C1.5:_HAD__Beta-PGM__Phosphata"/>
    <property type="match status" value="1"/>
</dbReference>
<comment type="caution">
    <text evidence="1">The sequence shown here is derived from an EMBL/GenBank/DDBJ whole genome shotgun (WGS) entry which is preliminary data.</text>
</comment>
<evidence type="ECO:0000313" key="1">
    <source>
        <dbReference type="EMBL" id="TGL55841.1"/>
    </source>
</evidence>
<protein>
    <submittedName>
        <fullName evidence="1">HAD family hydrolase</fullName>
    </submittedName>
</protein>
<dbReference type="Gene3D" id="1.10.260.80">
    <property type="match status" value="1"/>
</dbReference>
<proteinExistence type="predicted"/>
<dbReference type="OrthoDB" id="9792518at2"/>
<dbReference type="InterPro" id="IPR036412">
    <property type="entry name" value="HAD-like_sf"/>
</dbReference>
<dbReference type="NCBIfam" id="TIGR01509">
    <property type="entry name" value="HAD-SF-IA-v3"/>
    <property type="match status" value="1"/>
</dbReference>